<dbReference type="PANTHER" id="PTHR21301:SF10">
    <property type="entry name" value="REVERSE TRANSCRIPTASE DOMAIN-CONTAINING PROTEIN"/>
    <property type="match status" value="1"/>
</dbReference>
<feature type="domain" description="Reverse transcriptase" evidence="1">
    <location>
        <begin position="30"/>
        <end position="225"/>
    </location>
</feature>
<dbReference type="Proteomes" id="UP000272942">
    <property type="component" value="Unassembled WGS sequence"/>
</dbReference>
<dbReference type="OrthoDB" id="10009162at2759"/>
<reference evidence="2 3" key="2">
    <citation type="submission" date="2018-11" db="EMBL/GenBank/DDBJ databases">
        <authorList>
            <consortium name="Pathogen Informatics"/>
        </authorList>
    </citation>
    <scope>NUCLEOTIDE SEQUENCE [LARGE SCALE GENOMIC DNA]</scope>
    <source>
        <strain evidence="2 3">Egypt</strain>
    </source>
</reference>
<evidence type="ECO:0000313" key="3">
    <source>
        <dbReference type="Proteomes" id="UP000272942"/>
    </source>
</evidence>
<name>A0A183B2J2_9TREM</name>
<dbReference type="EMBL" id="UZAN01055050">
    <property type="protein sequence ID" value="VDP90695.1"/>
    <property type="molecule type" value="Genomic_DNA"/>
</dbReference>
<proteinExistence type="predicted"/>
<dbReference type="AlphaFoldDB" id="A0A183B2J2"/>
<sequence>MAHENDKTPQIEKSLSTILRKLKQKGSIDTATFERIRPTGTTIPRLYGLPKVHKSGVPLRPILDMCNSPYHAVAKWLAGLLEPVRMTLTQHSLNDTTGLIDALSGLNIKDRHMFSLDVTSLFTNVPIGETIDHLCTYNESNEIDVGLPIDDLKEFLLFCTHDVQFKFNEEIYRQKDVVAMGSPLEALFADVFMSKIENGPLKTHIKECVLYKRYVDDILCVVKIY</sequence>
<dbReference type="WBParaSite" id="ECPE_0001346601-mRNA-1">
    <property type="protein sequence ID" value="ECPE_0001346601-mRNA-1"/>
    <property type="gene ID" value="ECPE_0001346601"/>
</dbReference>
<reference evidence="4" key="1">
    <citation type="submission" date="2016-06" db="UniProtKB">
        <authorList>
            <consortium name="WormBaseParasite"/>
        </authorList>
    </citation>
    <scope>IDENTIFICATION</scope>
</reference>
<dbReference type="InterPro" id="IPR000477">
    <property type="entry name" value="RT_dom"/>
</dbReference>
<organism evidence="4">
    <name type="scientific">Echinostoma caproni</name>
    <dbReference type="NCBI Taxonomy" id="27848"/>
    <lineage>
        <taxon>Eukaryota</taxon>
        <taxon>Metazoa</taxon>
        <taxon>Spiralia</taxon>
        <taxon>Lophotrochozoa</taxon>
        <taxon>Platyhelminthes</taxon>
        <taxon>Trematoda</taxon>
        <taxon>Digenea</taxon>
        <taxon>Plagiorchiida</taxon>
        <taxon>Echinostomata</taxon>
        <taxon>Echinostomatoidea</taxon>
        <taxon>Echinostomatidae</taxon>
        <taxon>Echinostoma</taxon>
    </lineage>
</organism>
<gene>
    <name evidence="2" type="ORF">ECPE_LOCUS13423</name>
</gene>
<protein>
    <submittedName>
        <fullName evidence="4">Reverse transcriptase domain-containing protein</fullName>
    </submittedName>
</protein>
<accession>A0A183B2J2</accession>
<dbReference type="PANTHER" id="PTHR21301">
    <property type="entry name" value="REVERSE TRANSCRIPTASE"/>
    <property type="match status" value="1"/>
</dbReference>
<keyword evidence="3" id="KW-1185">Reference proteome</keyword>
<dbReference type="Pfam" id="PF00078">
    <property type="entry name" value="RVT_1"/>
    <property type="match status" value="1"/>
</dbReference>
<evidence type="ECO:0000259" key="1">
    <source>
        <dbReference type="PROSITE" id="PS50878"/>
    </source>
</evidence>
<evidence type="ECO:0000313" key="4">
    <source>
        <dbReference type="WBParaSite" id="ECPE_0001346601-mRNA-1"/>
    </source>
</evidence>
<dbReference type="PROSITE" id="PS50878">
    <property type="entry name" value="RT_POL"/>
    <property type="match status" value="1"/>
</dbReference>
<evidence type="ECO:0000313" key="2">
    <source>
        <dbReference type="EMBL" id="VDP90695.1"/>
    </source>
</evidence>